<name>A0A150GVM6_GONPE</name>
<evidence type="ECO:0000313" key="5">
    <source>
        <dbReference type="EMBL" id="KXZ53891.1"/>
    </source>
</evidence>
<dbReference type="STRING" id="33097.A0A150GVM6"/>
<dbReference type="InterPro" id="IPR020472">
    <property type="entry name" value="WD40_PAC1"/>
</dbReference>
<dbReference type="Gene3D" id="2.130.10.10">
    <property type="entry name" value="YVTN repeat-like/Quinoprotein amine dehydrogenase"/>
    <property type="match status" value="2"/>
</dbReference>
<feature type="repeat" description="WD" evidence="3">
    <location>
        <begin position="26"/>
        <end position="56"/>
    </location>
</feature>
<feature type="region of interest" description="Disordered" evidence="4">
    <location>
        <begin position="108"/>
        <end position="156"/>
    </location>
</feature>
<dbReference type="PROSITE" id="PS00678">
    <property type="entry name" value="WD_REPEATS_1"/>
    <property type="match status" value="1"/>
</dbReference>
<feature type="compositionally biased region" description="Pro residues" evidence="4">
    <location>
        <begin position="257"/>
        <end position="284"/>
    </location>
</feature>
<dbReference type="PROSITE" id="PS50294">
    <property type="entry name" value="WD_REPEATS_REGION"/>
    <property type="match status" value="2"/>
</dbReference>
<sequence length="471" mass="48098">MPAPPPFLVAGRWDVAGPEPVLETSFDGHADWVNDLALIGDLLITASNDQTVRLWKAGSDNGQHLHTLSYHSDYVTCLAAAPSRGAVVSAGLRSEIFLLNIESGKHTQLYPRTNPPPGPAPGPASAGSPVAGSASGLAGGASGVDDGPYSGGGSGGPPLSGLSASAGGGGGAKAAPGSVYALALNSSASVVAAGTSEALIRLLDPRSGKKIAKLRGHQDTVRALLVNSDGTTLLSGASDGSIKLWDVGMQRCVQTTPPYPPSENRPSQPPSPPSPTRPPPPPSPTTYTVHSDSVWSLLSPDDSFSVIYSAGRDRALYRTHTHSRTTELLAVEDGPVTAMALDSDVGAAGPGGGGAPGLWVATPASHVNLWVLPREAPGGAGTGGDGGRSFSVARRSLGATANRNRMSLEANRQPLARTPAAVVPGIPGIVAHEVLADRRRVLTADARGHVALWDVLTGTRIAAYGKWPRTL</sequence>
<comment type="caution">
    <text evidence="5">The sequence shown here is derived from an EMBL/GenBank/DDBJ whole genome shotgun (WGS) entry which is preliminary data.</text>
</comment>
<evidence type="ECO:0000313" key="6">
    <source>
        <dbReference type="Proteomes" id="UP000075714"/>
    </source>
</evidence>
<dbReference type="PANTHER" id="PTHR19862:SF14">
    <property type="entry name" value="WD REPEAT-CONTAINING PROTEIN 48"/>
    <property type="match status" value="1"/>
</dbReference>
<reference evidence="6" key="1">
    <citation type="journal article" date="2016" name="Nat. Commun.">
        <title>The Gonium pectorale genome demonstrates co-option of cell cycle regulation during the evolution of multicellularity.</title>
        <authorList>
            <person name="Hanschen E.R."/>
            <person name="Marriage T.N."/>
            <person name="Ferris P.J."/>
            <person name="Hamaji T."/>
            <person name="Toyoda A."/>
            <person name="Fujiyama A."/>
            <person name="Neme R."/>
            <person name="Noguchi H."/>
            <person name="Minakuchi Y."/>
            <person name="Suzuki M."/>
            <person name="Kawai-Toyooka H."/>
            <person name="Smith D.R."/>
            <person name="Sparks H."/>
            <person name="Anderson J."/>
            <person name="Bakaric R."/>
            <person name="Luria V."/>
            <person name="Karger A."/>
            <person name="Kirschner M.W."/>
            <person name="Durand P.M."/>
            <person name="Michod R.E."/>
            <person name="Nozaki H."/>
            <person name="Olson B.J."/>
        </authorList>
    </citation>
    <scope>NUCLEOTIDE SEQUENCE [LARGE SCALE GENOMIC DNA]</scope>
    <source>
        <strain evidence="6">NIES-2863</strain>
    </source>
</reference>
<feature type="repeat" description="WD" evidence="3">
    <location>
        <begin position="214"/>
        <end position="255"/>
    </location>
</feature>
<dbReference type="PROSITE" id="PS50082">
    <property type="entry name" value="WD_REPEATS_2"/>
    <property type="match status" value="2"/>
</dbReference>
<evidence type="ECO:0000256" key="2">
    <source>
        <dbReference type="ARBA" id="ARBA00022737"/>
    </source>
</evidence>
<feature type="compositionally biased region" description="Pro residues" evidence="4">
    <location>
        <begin position="113"/>
        <end position="122"/>
    </location>
</feature>
<dbReference type="InterPro" id="IPR051246">
    <property type="entry name" value="WDR48"/>
</dbReference>
<dbReference type="PANTHER" id="PTHR19862">
    <property type="entry name" value="WD REPEAT-CONTAINING PROTEIN 48"/>
    <property type="match status" value="1"/>
</dbReference>
<dbReference type="OrthoDB" id="2421129at2759"/>
<dbReference type="Proteomes" id="UP000075714">
    <property type="component" value="Unassembled WGS sequence"/>
</dbReference>
<evidence type="ECO:0000256" key="1">
    <source>
        <dbReference type="ARBA" id="ARBA00022574"/>
    </source>
</evidence>
<dbReference type="AlphaFoldDB" id="A0A150GVM6"/>
<dbReference type="InterPro" id="IPR015943">
    <property type="entry name" value="WD40/YVTN_repeat-like_dom_sf"/>
</dbReference>
<dbReference type="SUPFAM" id="SSF50978">
    <property type="entry name" value="WD40 repeat-like"/>
    <property type="match status" value="1"/>
</dbReference>
<feature type="region of interest" description="Disordered" evidence="4">
    <location>
        <begin position="253"/>
        <end position="287"/>
    </location>
</feature>
<dbReference type="InterPro" id="IPR001680">
    <property type="entry name" value="WD40_rpt"/>
</dbReference>
<evidence type="ECO:0000256" key="3">
    <source>
        <dbReference type="PROSITE-ProRule" id="PRU00221"/>
    </source>
</evidence>
<dbReference type="SMART" id="SM00320">
    <property type="entry name" value="WD40"/>
    <property type="match status" value="5"/>
</dbReference>
<dbReference type="EMBL" id="LSYV01000007">
    <property type="protein sequence ID" value="KXZ53891.1"/>
    <property type="molecule type" value="Genomic_DNA"/>
</dbReference>
<keyword evidence="2" id="KW-0677">Repeat</keyword>
<keyword evidence="6" id="KW-1185">Reference proteome</keyword>
<organism evidence="5 6">
    <name type="scientific">Gonium pectorale</name>
    <name type="common">Green alga</name>
    <dbReference type="NCBI Taxonomy" id="33097"/>
    <lineage>
        <taxon>Eukaryota</taxon>
        <taxon>Viridiplantae</taxon>
        <taxon>Chlorophyta</taxon>
        <taxon>core chlorophytes</taxon>
        <taxon>Chlorophyceae</taxon>
        <taxon>CS clade</taxon>
        <taxon>Chlamydomonadales</taxon>
        <taxon>Volvocaceae</taxon>
        <taxon>Gonium</taxon>
    </lineage>
</organism>
<dbReference type="InterPro" id="IPR019775">
    <property type="entry name" value="WD40_repeat_CS"/>
</dbReference>
<dbReference type="InterPro" id="IPR036322">
    <property type="entry name" value="WD40_repeat_dom_sf"/>
</dbReference>
<accession>A0A150GVM6</accession>
<dbReference type="PRINTS" id="PR00320">
    <property type="entry name" value="GPROTEINBRPT"/>
</dbReference>
<keyword evidence="1 3" id="KW-0853">WD repeat</keyword>
<proteinExistence type="predicted"/>
<protein>
    <submittedName>
        <fullName evidence="5">Uncharacterized protein</fullName>
    </submittedName>
</protein>
<dbReference type="GO" id="GO:0043130">
    <property type="term" value="F:ubiquitin binding"/>
    <property type="evidence" value="ECO:0007669"/>
    <property type="project" value="TreeGrafter"/>
</dbReference>
<evidence type="ECO:0000256" key="4">
    <source>
        <dbReference type="SAM" id="MobiDB-lite"/>
    </source>
</evidence>
<feature type="compositionally biased region" description="Low complexity" evidence="4">
    <location>
        <begin position="123"/>
        <end position="136"/>
    </location>
</feature>
<dbReference type="Pfam" id="PF00400">
    <property type="entry name" value="WD40"/>
    <property type="match status" value="3"/>
</dbReference>
<gene>
    <name evidence="5" type="ORF">GPECTOR_6g809</name>
</gene>
<dbReference type="GO" id="GO:0000724">
    <property type="term" value="P:double-strand break repair via homologous recombination"/>
    <property type="evidence" value="ECO:0007669"/>
    <property type="project" value="TreeGrafter"/>
</dbReference>